<dbReference type="InterPro" id="IPR002758">
    <property type="entry name" value="Cation_antiport_E"/>
</dbReference>
<comment type="similarity">
    <text evidence="2">Belongs to the CPA3 antiporters (TC 2.A.63) subunit E family.</text>
</comment>
<feature type="compositionally biased region" description="Basic and acidic residues" evidence="7">
    <location>
        <begin position="180"/>
        <end position="191"/>
    </location>
</feature>
<dbReference type="GO" id="GO:0005886">
    <property type="term" value="C:plasma membrane"/>
    <property type="evidence" value="ECO:0007669"/>
    <property type="project" value="UniProtKB-SubCell"/>
</dbReference>
<organism evidence="9 10">
    <name type="scientific">Microbacterium azadirachtae</name>
    <dbReference type="NCBI Taxonomy" id="582680"/>
    <lineage>
        <taxon>Bacteria</taxon>
        <taxon>Bacillati</taxon>
        <taxon>Actinomycetota</taxon>
        <taxon>Actinomycetes</taxon>
        <taxon>Micrococcales</taxon>
        <taxon>Microbacteriaceae</taxon>
        <taxon>Microbacterium</taxon>
    </lineage>
</organism>
<proteinExistence type="inferred from homology"/>
<name>A0A1I6HM29_9MICO</name>
<dbReference type="RefSeq" id="WP_091738268.1">
    <property type="nucleotide sequence ID" value="NZ_FOYR01000002.1"/>
</dbReference>
<evidence type="ECO:0000256" key="3">
    <source>
        <dbReference type="ARBA" id="ARBA00022475"/>
    </source>
</evidence>
<accession>A0A1I6HM29</accession>
<evidence type="ECO:0000256" key="6">
    <source>
        <dbReference type="ARBA" id="ARBA00023136"/>
    </source>
</evidence>
<dbReference type="PANTHER" id="PTHR34584">
    <property type="entry name" value="NA(+)/H(+) ANTIPORTER SUBUNIT E1"/>
    <property type="match status" value="1"/>
</dbReference>
<dbReference type="GO" id="GO:0008324">
    <property type="term" value="F:monoatomic cation transmembrane transporter activity"/>
    <property type="evidence" value="ECO:0007669"/>
    <property type="project" value="InterPro"/>
</dbReference>
<feature type="transmembrane region" description="Helical" evidence="8">
    <location>
        <begin position="66"/>
        <end position="89"/>
    </location>
</feature>
<protein>
    <submittedName>
        <fullName evidence="9">Multisubunit sodium/proton antiporter, MrpE subunit</fullName>
    </submittedName>
</protein>
<evidence type="ECO:0000313" key="10">
    <source>
        <dbReference type="Proteomes" id="UP000198877"/>
    </source>
</evidence>
<evidence type="ECO:0000313" key="9">
    <source>
        <dbReference type="EMBL" id="SFR55464.1"/>
    </source>
</evidence>
<comment type="subcellular location">
    <subcellularLocation>
        <location evidence="1">Cell membrane</location>
        <topology evidence="1">Multi-pass membrane protein</topology>
    </subcellularLocation>
</comment>
<feature type="transmembrane region" description="Helical" evidence="8">
    <location>
        <begin position="12"/>
        <end position="30"/>
    </location>
</feature>
<feature type="region of interest" description="Disordered" evidence="7">
    <location>
        <begin position="178"/>
        <end position="233"/>
    </location>
</feature>
<keyword evidence="3" id="KW-1003">Cell membrane</keyword>
<keyword evidence="6 8" id="KW-0472">Membrane</keyword>
<dbReference type="AlphaFoldDB" id="A0A1I6HM29"/>
<reference evidence="10" key="1">
    <citation type="submission" date="2016-10" db="EMBL/GenBank/DDBJ databases">
        <authorList>
            <person name="Varghese N."/>
            <person name="Submissions S."/>
        </authorList>
    </citation>
    <scope>NUCLEOTIDE SEQUENCE [LARGE SCALE GENOMIC DNA]</scope>
    <source>
        <strain evidence="10">CL127</strain>
    </source>
</reference>
<evidence type="ECO:0000256" key="2">
    <source>
        <dbReference type="ARBA" id="ARBA00006228"/>
    </source>
</evidence>
<keyword evidence="4 8" id="KW-0812">Transmembrane</keyword>
<feature type="compositionally biased region" description="Gly residues" evidence="7">
    <location>
        <begin position="208"/>
        <end position="225"/>
    </location>
</feature>
<dbReference type="EMBL" id="FOYR01000002">
    <property type="protein sequence ID" value="SFR55464.1"/>
    <property type="molecule type" value="Genomic_DNA"/>
</dbReference>
<evidence type="ECO:0000256" key="1">
    <source>
        <dbReference type="ARBA" id="ARBA00004651"/>
    </source>
</evidence>
<sequence length="233" mass="25247">MSPDAKRGLWREIGLQLPFLLWLIVLWMLLWGQFTVLSALTGIGVALFVTRVFRLPTIELSGRINLWWAALLVVQFLAAVVHGSLSVAAQVLNPRRVPRSAIIAVPLRYSDDLVMTHVAVTSSLIPGSLVVEADRDTRTLYLHVIGVRSLDDVERQRAGVLRWERRIVRALGSPAQAARLRADERAEHDRLAGTIAGSAPTPHRAKGSGPGQGSGSGSHGSGPGSHGSEEGRR</sequence>
<dbReference type="NCBIfam" id="NF006521">
    <property type="entry name" value="PRK08965.1-5"/>
    <property type="match status" value="1"/>
</dbReference>
<gene>
    <name evidence="9" type="ORF">SAMN04488591_1941</name>
</gene>
<dbReference type="Proteomes" id="UP000198877">
    <property type="component" value="Unassembled WGS sequence"/>
</dbReference>
<keyword evidence="5 8" id="KW-1133">Transmembrane helix</keyword>
<dbReference type="PANTHER" id="PTHR34584:SF1">
    <property type="entry name" value="NA(+)_H(+) ANTIPORTER SUBUNIT E1"/>
    <property type="match status" value="1"/>
</dbReference>
<evidence type="ECO:0000256" key="5">
    <source>
        <dbReference type="ARBA" id="ARBA00022989"/>
    </source>
</evidence>
<evidence type="ECO:0000256" key="4">
    <source>
        <dbReference type="ARBA" id="ARBA00022692"/>
    </source>
</evidence>
<evidence type="ECO:0000256" key="7">
    <source>
        <dbReference type="SAM" id="MobiDB-lite"/>
    </source>
</evidence>
<dbReference type="Pfam" id="PF01899">
    <property type="entry name" value="MNHE"/>
    <property type="match status" value="1"/>
</dbReference>
<feature type="transmembrane region" description="Helical" evidence="8">
    <location>
        <begin position="36"/>
        <end position="54"/>
    </location>
</feature>
<evidence type="ECO:0000256" key="8">
    <source>
        <dbReference type="SAM" id="Phobius"/>
    </source>
</evidence>